<evidence type="ECO:0000313" key="2">
    <source>
        <dbReference type="EMBL" id="GKX55028.1"/>
    </source>
</evidence>
<feature type="chain" id="PRO_5043394527" evidence="1">
    <location>
        <begin position="24"/>
        <end position="191"/>
    </location>
</feature>
<dbReference type="PROSITE" id="PS51257">
    <property type="entry name" value="PROKAR_LIPOPROTEIN"/>
    <property type="match status" value="1"/>
</dbReference>
<sequence>MKIRSVLLLACFSLAGCSTVSQMSWSSLSPFSWFGSDLTLSDSGLNNITASTALDEATLDKALDGDYRLRKGMGIENGQMVSYYEALNGEKVELVIHGDANNRVSRIDVMDKAVKTPKGTAVGTPFADLYSKAFGVCQVAEDDSGNVICRSQESSHISYVFSGEWMGSKSIIPPDDKLKTWTIGKMVWQSQ</sequence>
<feature type="signal peptide" evidence="1">
    <location>
        <begin position="1"/>
        <end position="23"/>
    </location>
</feature>
<keyword evidence="3" id="KW-1185">Reference proteome</keyword>
<dbReference type="Proteomes" id="UP001058124">
    <property type="component" value="Unassembled WGS sequence"/>
</dbReference>
<proteinExistence type="predicted"/>
<dbReference type="Gene3D" id="2.60.460.10">
    <property type="entry name" value="protein yfey like domain"/>
    <property type="match status" value="1"/>
</dbReference>
<keyword evidence="2" id="KW-0449">Lipoprotein</keyword>
<keyword evidence="1" id="KW-0732">Signal</keyword>
<comment type="caution">
    <text evidence="2">The sequence shown here is derived from an EMBL/GenBank/DDBJ whole genome shotgun (WGS) entry which is preliminary data.</text>
</comment>
<dbReference type="NCBIfam" id="NF007990">
    <property type="entry name" value="PRK10718.1"/>
    <property type="match status" value="1"/>
</dbReference>
<evidence type="ECO:0000313" key="3">
    <source>
        <dbReference type="Proteomes" id="UP001058124"/>
    </source>
</evidence>
<dbReference type="RefSeq" id="WP_027273979.1">
    <property type="nucleotide sequence ID" value="NZ_BRLH01000002.1"/>
</dbReference>
<dbReference type="AlphaFoldDB" id="A0AAV5N2B7"/>
<dbReference type="Pfam" id="PF06572">
    <property type="entry name" value="DUF1131"/>
    <property type="match status" value="1"/>
</dbReference>
<reference evidence="2" key="1">
    <citation type="submission" date="2022-06" db="EMBL/GenBank/DDBJ databases">
        <title>Draft genome sequences of Leminorella grimontii str. JCM5902.</title>
        <authorList>
            <person name="Wakabayashi Y."/>
            <person name="Kojima K."/>
        </authorList>
    </citation>
    <scope>NUCLEOTIDE SEQUENCE</scope>
    <source>
        <strain evidence="2">JCM 5902</strain>
    </source>
</reference>
<protein>
    <submittedName>
        <fullName evidence="2">RpoE-regulated lipoprotein</fullName>
    </submittedName>
</protein>
<name>A0AAV5N2B7_9GAMM</name>
<accession>A0AAV5N2B7</accession>
<gene>
    <name evidence="2" type="ORF">SOASR030_11400</name>
</gene>
<dbReference type="InterPro" id="IPR010938">
    <property type="entry name" value="DUF1131"/>
</dbReference>
<dbReference type="EMBL" id="BRLH01000002">
    <property type="protein sequence ID" value="GKX55028.1"/>
    <property type="molecule type" value="Genomic_DNA"/>
</dbReference>
<evidence type="ECO:0000256" key="1">
    <source>
        <dbReference type="SAM" id="SignalP"/>
    </source>
</evidence>
<dbReference type="InterPro" id="IPR038714">
    <property type="entry name" value="YfeY-like_sf"/>
</dbReference>
<organism evidence="2 3">
    <name type="scientific">Leminorella grimontii</name>
    <dbReference type="NCBI Taxonomy" id="82981"/>
    <lineage>
        <taxon>Bacteria</taxon>
        <taxon>Pseudomonadati</taxon>
        <taxon>Pseudomonadota</taxon>
        <taxon>Gammaproteobacteria</taxon>
        <taxon>Enterobacterales</taxon>
        <taxon>Budviciaceae</taxon>
        <taxon>Leminorella</taxon>
    </lineage>
</organism>